<protein>
    <recommendedName>
        <fullName evidence="1">F-box domain-containing protein</fullName>
    </recommendedName>
</protein>
<dbReference type="SUPFAM" id="SSF52047">
    <property type="entry name" value="RNI-like"/>
    <property type="match status" value="1"/>
</dbReference>
<evidence type="ECO:0000313" key="2">
    <source>
        <dbReference type="EMBL" id="KDQ17097.1"/>
    </source>
</evidence>
<dbReference type="OrthoDB" id="3365698at2759"/>
<organism evidence="2 3">
    <name type="scientific">Botryobasidium botryosum (strain FD-172 SS1)</name>
    <dbReference type="NCBI Taxonomy" id="930990"/>
    <lineage>
        <taxon>Eukaryota</taxon>
        <taxon>Fungi</taxon>
        <taxon>Dikarya</taxon>
        <taxon>Basidiomycota</taxon>
        <taxon>Agaricomycotina</taxon>
        <taxon>Agaricomycetes</taxon>
        <taxon>Cantharellales</taxon>
        <taxon>Botryobasidiaceae</taxon>
        <taxon>Botryobasidium</taxon>
    </lineage>
</organism>
<dbReference type="InterPro" id="IPR032675">
    <property type="entry name" value="LRR_dom_sf"/>
</dbReference>
<accession>A0A067MYW0</accession>
<keyword evidence="3" id="KW-1185">Reference proteome</keyword>
<dbReference type="HOGENOM" id="CLU_019609_1_0_1"/>
<dbReference type="SUPFAM" id="SSF81383">
    <property type="entry name" value="F-box domain"/>
    <property type="match status" value="1"/>
</dbReference>
<dbReference type="InterPro" id="IPR036047">
    <property type="entry name" value="F-box-like_dom_sf"/>
</dbReference>
<proteinExistence type="predicted"/>
<dbReference type="InParanoid" id="A0A067MYW0"/>
<dbReference type="EMBL" id="KL198025">
    <property type="protein sequence ID" value="KDQ17097.1"/>
    <property type="molecule type" value="Genomic_DNA"/>
</dbReference>
<dbReference type="Pfam" id="PF12937">
    <property type="entry name" value="F-box-like"/>
    <property type="match status" value="1"/>
</dbReference>
<name>A0A067MYW0_BOTB1</name>
<feature type="domain" description="F-box" evidence="1">
    <location>
        <begin position="5"/>
        <end position="57"/>
    </location>
</feature>
<dbReference type="Gene3D" id="1.20.1280.50">
    <property type="match status" value="1"/>
</dbReference>
<reference evidence="3" key="1">
    <citation type="journal article" date="2014" name="Proc. Natl. Acad. Sci. U.S.A.">
        <title>Extensive sampling of basidiomycete genomes demonstrates inadequacy of the white-rot/brown-rot paradigm for wood decay fungi.</title>
        <authorList>
            <person name="Riley R."/>
            <person name="Salamov A.A."/>
            <person name="Brown D.W."/>
            <person name="Nagy L.G."/>
            <person name="Floudas D."/>
            <person name="Held B.W."/>
            <person name="Levasseur A."/>
            <person name="Lombard V."/>
            <person name="Morin E."/>
            <person name="Otillar R."/>
            <person name="Lindquist E.A."/>
            <person name="Sun H."/>
            <person name="LaButti K.M."/>
            <person name="Schmutz J."/>
            <person name="Jabbour D."/>
            <person name="Luo H."/>
            <person name="Baker S.E."/>
            <person name="Pisabarro A.G."/>
            <person name="Walton J.D."/>
            <person name="Blanchette R.A."/>
            <person name="Henrissat B."/>
            <person name="Martin F."/>
            <person name="Cullen D."/>
            <person name="Hibbett D.S."/>
            <person name="Grigoriev I.V."/>
        </authorList>
    </citation>
    <scope>NUCLEOTIDE SEQUENCE [LARGE SCALE GENOMIC DNA]</scope>
    <source>
        <strain evidence="3">FD-172 SS1</strain>
    </source>
</reference>
<evidence type="ECO:0000313" key="3">
    <source>
        <dbReference type="Proteomes" id="UP000027195"/>
    </source>
</evidence>
<sequence>MVAIIERVPSEILLQIFEDCKDQVYGDTKSYLFGLSRVCRFWRSVIHTSPTLWSDIWLDVSTGMVEEQATYWLERAGETLLSITILFPRRGKSDNDVRRKTDAESAKALPVRLAGIIGGVMHRWKKIALDVSPLEAQLFLDNCTGYTPNLLNLSLRDFSFHDNNDESKTLYIPFQRSGLNPPASTSFSNFLPVFSSFGVAVAQLTIGATAARTRSIHYVDMLLSCPNLVTCRLVGTTHDTPIGGLSDDVVVPLPRLINLQVSSIPDPEYLLGALRLEALQSLCVVDLEWGRAMPSALRRIFQTCGDSLTKVSIKRAEDISRSDDDPPSIPTWGRVELPSVKHFTFHADDVAYPLLQQLSLPQAQTLVLDGVPCGIAHSLMSSSLQLNSASFSDLSGEVPQHASVATFPDLSLLSLGGESLGILDYISTPHLNKLTLTDGGAYRPLAGPALCCLILRSNPPIQWLVLFGVVITDEDAIWCLRRLPHIETIQITECPISDATLRALQIPLPLERHDGSEMLLPQLKTAHITSNIYTTPQAIMAFVTSRNASPSTAIRGTVSSRGLTPHERETLLLFGVRCQA</sequence>
<dbReference type="AlphaFoldDB" id="A0A067MYW0"/>
<evidence type="ECO:0000259" key="1">
    <source>
        <dbReference type="Pfam" id="PF12937"/>
    </source>
</evidence>
<dbReference type="Proteomes" id="UP000027195">
    <property type="component" value="Unassembled WGS sequence"/>
</dbReference>
<dbReference type="InterPro" id="IPR001810">
    <property type="entry name" value="F-box_dom"/>
</dbReference>
<gene>
    <name evidence="2" type="ORF">BOTBODRAFT_224868</name>
</gene>
<dbReference type="Gene3D" id="3.80.10.10">
    <property type="entry name" value="Ribonuclease Inhibitor"/>
    <property type="match status" value="1"/>
</dbReference>